<proteinExistence type="predicted"/>
<evidence type="ECO:0000256" key="2">
    <source>
        <dbReference type="SAM" id="SignalP"/>
    </source>
</evidence>
<feature type="compositionally biased region" description="Polar residues" evidence="1">
    <location>
        <begin position="32"/>
        <end position="43"/>
    </location>
</feature>
<comment type="caution">
    <text evidence="3">The sequence shown here is derived from an EMBL/GenBank/DDBJ whole genome shotgun (WGS) entry which is preliminary data.</text>
</comment>
<evidence type="ECO:0008006" key="5">
    <source>
        <dbReference type="Google" id="ProtNLM"/>
    </source>
</evidence>
<feature type="region of interest" description="Disordered" evidence="1">
    <location>
        <begin position="26"/>
        <end position="89"/>
    </location>
</feature>
<reference evidence="3" key="2">
    <citation type="submission" date="2019-07" db="EMBL/GenBank/DDBJ databases">
        <authorList>
            <person name="Yang Y."/>
            <person name="Bocs S."/>
            <person name="Baudouin L."/>
        </authorList>
    </citation>
    <scope>NUCLEOTIDE SEQUENCE</scope>
    <source>
        <tissue evidence="3">Spear leaf of Hainan Tall coconut</tissue>
    </source>
</reference>
<keyword evidence="4" id="KW-1185">Reference proteome</keyword>
<keyword evidence="2" id="KW-0732">Signal</keyword>
<evidence type="ECO:0000256" key="1">
    <source>
        <dbReference type="SAM" id="MobiDB-lite"/>
    </source>
</evidence>
<feature type="chain" id="PRO_5035457356" description="Secreted protein" evidence="2">
    <location>
        <begin position="27"/>
        <end position="104"/>
    </location>
</feature>
<name>A0A8K0HVZ8_COCNU</name>
<reference evidence="3" key="1">
    <citation type="journal article" date="2017" name="Gigascience">
        <title>The genome draft of coconut (Cocos nucifera).</title>
        <authorList>
            <person name="Xiao Y."/>
            <person name="Xu P."/>
            <person name="Fan H."/>
            <person name="Baudouin L."/>
            <person name="Xia W."/>
            <person name="Bocs S."/>
            <person name="Xu J."/>
            <person name="Li Q."/>
            <person name="Guo A."/>
            <person name="Zhou L."/>
            <person name="Li J."/>
            <person name="Wu Y."/>
            <person name="Ma Z."/>
            <person name="Armero A."/>
            <person name="Issali A.E."/>
            <person name="Liu N."/>
            <person name="Peng M."/>
            <person name="Yang Y."/>
        </authorList>
    </citation>
    <scope>NUCLEOTIDE SEQUENCE</scope>
    <source>
        <tissue evidence="3">Spear leaf of Hainan Tall coconut</tissue>
    </source>
</reference>
<protein>
    <recommendedName>
        <fullName evidence="5">Secreted protein</fullName>
    </recommendedName>
</protein>
<feature type="signal peptide" evidence="2">
    <location>
        <begin position="1"/>
        <end position="26"/>
    </location>
</feature>
<dbReference type="EMBL" id="CM017872">
    <property type="protein sequence ID" value="KAG1327170.1"/>
    <property type="molecule type" value="Genomic_DNA"/>
</dbReference>
<dbReference type="Proteomes" id="UP000797356">
    <property type="component" value="Chromosome 1"/>
</dbReference>
<organism evidence="3 4">
    <name type="scientific">Cocos nucifera</name>
    <name type="common">Coconut palm</name>
    <dbReference type="NCBI Taxonomy" id="13894"/>
    <lineage>
        <taxon>Eukaryota</taxon>
        <taxon>Viridiplantae</taxon>
        <taxon>Streptophyta</taxon>
        <taxon>Embryophyta</taxon>
        <taxon>Tracheophyta</taxon>
        <taxon>Spermatophyta</taxon>
        <taxon>Magnoliopsida</taxon>
        <taxon>Liliopsida</taxon>
        <taxon>Arecaceae</taxon>
        <taxon>Arecoideae</taxon>
        <taxon>Cocoseae</taxon>
        <taxon>Attaleinae</taxon>
        <taxon>Cocos</taxon>
    </lineage>
</organism>
<dbReference type="OrthoDB" id="678565at2759"/>
<sequence length="104" mass="11100">MASVRACIVLAMLTCLLLMRSAQVAAEKVDTPQKSAVGTSARTSGHRCNPANETCRPSDPDAAENQAEESTLHVAPTDDDETDPSDLDDDAMEMVDQDMIVLGH</sequence>
<gene>
    <name evidence="3" type="ORF">COCNU_01G011040</name>
</gene>
<evidence type="ECO:0000313" key="4">
    <source>
        <dbReference type="Proteomes" id="UP000797356"/>
    </source>
</evidence>
<dbReference type="AlphaFoldDB" id="A0A8K0HVZ8"/>
<feature type="compositionally biased region" description="Acidic residues" evidence="1">
    <location>
        <begin position="77"/>
        <end position="89"/>
    </location>
</feature>
<evidence type="ECO:0000313" key="3">
    <source>
        <dbReference type="EMBL" id="KAG1327170.1"/>
    </source>
</evidence>
<accession>A0A8K0HVZ8</accession>